<gene>
    <name evidence="6" type="primary">gap</name>
    <name evidence="6" type="ORF">CF392_00550</name>
</gene>
<dbReference type="Proteomes" id="UP000218332">
    <property type="component" value="Unassembled WGS sequence"/>
</dbReference>
<comment type="caution">
    <text evidence="6">The sequence shown here is derived from an EMBL/GenBank/DDBJ whole genome shotgun (WGS) entry which is preliminary data.</text>
</comment>
<reference evidence="6 7" key="1">
    <citation type="submission" date="2017-07" db="EMBL/GenBank/DDBJ databases">
        <title>Tamlnaduibacter salinus (Mi-7) genome sequencing.</title>
        <authorList>
            <person name="Verma A."/>
            <person name="Krishnamurthi S."/>
        </authorList>
    </citation>
    <scope>NUCLEOTIDE SEQUENCE [LARGE SCALE GENOMIC DNA]</scope>
    <source>
        <strain evidence="6 7">Mi-7</strain>
    </source>
</reference>
<dbReference type="Pfam" id="PF00044">
    <property type="entry name" value="Gp_dh_N"/>
    <property type="match status" value="1"/>
</dbReference>
<accession>A0A2A2I7Y8</accession>
<dbReference type="PANTHER" id="PTHR43454:SF1">
    <property type="entry name" value="GLYCERALDEHYDE 3-PHOSPHATE DEHYDROGENASE NAD(P) BINDING DOMAIN-CONTAINING PROTEIN"/>
    <property type="match status" value="1"/>
</dbReference>
<dbReference type="InterPro" id="IPR006424">
    <property type="entry name" value="Glyceraldehyde-3-P_DH_1"/>
</dbReference>
<feature type="domain" description="Glyceraldehyde 3-phosphate dehydrogenase NAD(P) binding" evidence="5">
    <location>
        <begin position="136"/>
        <end position="298"/>
    </location>
</feature>
<dbReference type="SMART" id="SM00846">
    <property type="entry name" value="Gp_dh_N"/>
    <property type="match status" value="1"/>
</dbReference>
<evidence type="ECO:0000313" key="7">
    <source>
        <dbReference type="Proteomes" id="UP000218332"/>
    </source>
</evidence>
<dbReference type="PROSITE" id="PS00071">
    <property type="entry name" value="GAPDH"/>
    <property type="match status" value="1"/>
</dbReference>
<dbReference type="EMBL" id="NMPM01000004">
    <property type="protein sequence ID" value="PAV27436.1"/>
    <property type="molecule type" value="Genomic_DNA"/>
</dbReference>
<dbReference type="NCBIfam" id="TIGR01534">
    <property type="entry name" value="GAPDH-I"/>
    <property type="match status" value="1"/>
</dbReference>
<dbReference type="NCBIfam" id="NF006139">
    <property type="entry name" value="PRK08289.1"/>
    <property type="match status" value="1"/>
</dbReference>
<dbReference type="OrthoDB" id="9803304at2"/>
<dbReference type="CDD" id="cd18126">
    <property type="entry name" value="GAPDH_I_C"/>
    <property type="match status" value="1"/>
</dbReference>
<dbReference type="PRINTS" id="PR00078">
    <property type="entry name" value="G3PDHDRGNASE"/>
</dbReference>
<dbReference type="InterPro" id="IPR020828">
    <property type="entry name" value="GlycerAld_3-P_DH_NAD(P)-bd"/>
</dbReference>
<dbReference type="EC" id="1.2.1.-" evidence="4"/>
<keyword evidence="7" id="KW-1185">Reference proteome</keyword>
<evidence type="ECO:0000256" key="1">
    <source>
        <dbReference type="ARBA" id="ARBA00007406"/>
    </source>
</evidence>
<dbReference type="FunFam" id="3.30.360.10:FF:000002">
    <property type="entry name" value="Glyceraldehyde-3-phosphate dehydrogenase"/>
    <property type="match status" value="1"/>
</dbReference>
<dbReference type="GO" id="GO:0050661">
    <property type="term" value="F:NADP binding"/>
    <property type="evidence" value="ECO:0007669"/>
    <property type="project" value="InterPro"/>
</dbReference>
<protein>
    <recommendedName>
        <fullName evidence="4">Glyceraldehyde-3-phosphate dehydrogenase</fullName>
        <ecNumber evidence="4">1.2.1.-</ecNumber>
    </recommendedName>
</protein>
<dbReference type="SUPFAM" id="SSF55347">
    <property type="entry name" value="Glyceraldehyde-3-phosphate dehydrogenase-like, C-terminal domain"/>
    <property type="match status" value="1"/>
</dbReference>
<evidence type="ECO:0000259" key="5">
    <source>
        <dbReference type="SMART" id="SM00846"/>
    </source>
</evidence>
<name>A0A2A2I7Y8_9GAMM</name>
<dbReference type="GO" id="GO:0016620">
    <property type="term" value="F:oxidoreductase activity, acting on the aldehyde or oxo group of donors, NAD or NADP as acceptor"/>
    <property type="evidence" value="ECO:0007669"/>
    <property type="project" value="InterPro"/>
</dbReference>
<evidence type="ECO:0000313" key="6">
    <source>
        <dbReference type="EMBL" id="PAV27436.1"/>
    </source>
</evidence>
<dbReference type="CDD" id="cd05214">
    <property type="entry name" value="GAPDH_I_N"/>
    <property type="match status" value="1"/>
</dbReference>
<proteinExistence type="inferred from homology"/>
<dbReference type="AlphaFoldDB" id="A0A2A2I7Y8"/>
<dbReference type="InterPro" id="IPR020831">
    <property type="entry name" value="GlycerAld/Erythrose_P_DH"/>
</dbReference>
<dbReference type="PANTHER" id="PTHR43454">
    <property type="entry name" value="GLYCERALDEHYDE-3-PHOSPHATE DEHYDROGENASE"/>
    <property type="match status" value="1"/>
</dbReference>
<evidence type="ECO:0000256" key="3">
    <source>
        <dbReference type="RuleBase" id="RU000397"/>
    </source>
</evidence>
<comment type="similarity">
    <text evidence="1 3">Belongs to the glyceraldehyde-3-phosphate dehydrogenase family.</text>
</comment>
<evidence type="ECO:0000256" key="2">
    <source>
        <dbReference type="ARBA" id="ARBA00023002"/>
    </source>
</evidence>
<dbReference type="Gene3D" id="3.30.360.10">
    <property type="entry name" value="Dihydrodipicolinate Reductase, domain 2"/>
    <property type="match status" value="1"/>
</dbReference>
<dbReference type="GO" id="GO:0006006">
    <property type="term" value="P:glucose metabolic process"/>
    <property type="evidence" value="ECO:0007669"/>
    <property type="project" value="InterPro"/>
</dbReference>
<dbReference type="InterPro" id="IPR020829">
    <property type="entry name" value="GlycerAld_3-P_DH_cat"/>
</dbReference>
<dbReference type="GO" id="GO:0051287">
    <property type="term" value="F:NAD binding"/>
    <property type="evidence" value="ECO:0007669"/>
    <property type="project" value="InterPro"/>
</dbReference>
<dbReference type="Gene3D" id="3.40.50.720">
    <property type="entry name" value="NAD(P)-binding Rossmann-like Domain"/>
    <property type="match status" value="1"/>
</dbReference>
<dbReference type="Pfam" id="PF02800">
    <property type="entry name" value="Gp_dh_C"/>
    <property type="match status" value="1"/>
</dbReference>
<dbReference type="SUPFAM" id="SSF51735">
    <property type="entry name" value="NAD(P)-binding Rossmann-fold domains"/>
    <property type="match status" value="1"/>
</dbReference>
<evidence type="ECO:0000256" key="4">
    <source>
        <dbReference type="RuleBase" id="RU361160"/>
    </source>
</evidence>
<dbReference type="InterPro" id="IPR020830">
    <property type="entry name" value="GlycerAld_3-P_DH_AS"/>
</dbReference>
<organism evidence="6 7">
    <name type="scientific">Tamilnaduibacter salinus</name>
    <dbReference type="NCBI Taxonomy" id="1484056"/>
    <lineage>
        <taxon>Bacteria</taxon>
        <taxon>Pseudomonadati</taxon>
        <taxon>Pseudomonadota</taxon>
        <taxon>Gammaproteobacteria</taxon>
        <taxon>Pseudomonadales</taxon>
        <taxon>Marinobacteraceae</taxon>
        <taxon>Tamilnaduibacter</taxon>
    </lineage>
</organism>
<sequence>MSQQQMNECLSEWTEREATAEAMIPLIGRLYRKNNVVTSIYGRAIINQSVIGILRAHRFVRQVEENELSVHDTLPILETLDRLELGQAHIDIGKLAVRFREQGNGRSLEDFLRDEVSGVVGQYTEQSRKQAEEETKDVVLYGFGRIGRLLARILIEKAGGGNNLRLRAIVVRNGGAESDLEKRASLLRRDSVHGPFNGTISVDYENSALIANGNFIKVLYSDGPDQVDYTQYGINNAIVIDNTGKWRDEEGLGLHLKSRGVSRVLLTAPGKGDIKNIVYGINDQDVTEDDRILSAASCTTNAITPVLKAIHDEFGINGGHMETVHAYTNDQNLIDNYHKGSRRGRGAPLNMVLTETGAAKAVAKALPELKGKLTGNAIRVPIPNVSMAILNLNLDKAVDRDAVNDYLRDMALHSELQKQIDFVNSPEVVSSDFVGSRHAGIVDAQATIADDHRAILYVWYDNEAGYSAQVIRIVNEMAGVNHAVYPARVR</sequence>
<keyword evidence="2 4" id="KW-0560">Oxidoreductase</keyword>
<dbReference type="InterPro" id="IPR036291">
    <property type="entry name" value="NAD(P)-bd_dom_sf"/>
</dbReference>